<evidence type="ECO:0000256" key="6">
    <source>
        <dbReference type="ARBA" id="ARBA00022833"/>
    </source>
</evidence>
<dbReference type="EMBL" id="JAVIJP010000005">
    <property type="protein sequence ID" value="KAL3653462.1"/>
    <property type="molecule type" value="Genomic_DNA"/>
</dbReference>
<feature type="domain" description="RING-type" evidence="10">
    <location>
        <begin position="111"/>
        <end position="153"/>
    </location>
</feature>
<keyword evidence="6" id="KW-0862">Zinc</keyword>
<name>A0ABD3EGA8_9LAMI</name>
<evidence type="ECO:0000313" key="12">
    <source>
        <dbReference type="Proteomes" id="UP001632038"/>
    </source>
</evidence>
<evidence type="ECO:0000256" key="5">
    <source>
        <dbReference type="ARBA" id="ARBA00022786"/>
    </source>
</evidence>
<dbReference type="EC" id="2.3.2.27" evidence="2"/>
<comment type="caution">
    <text evidence="11">The sequence shown here is derived from an EMBL/GenBank/DDBJ whole genome shotgun (WGS) entry which is preliminary data.</text>
</comment>
<feature type="transmembrane region" description="Helical" evidence="9">
    <location>
        <begin position="33"/>
        <end position="53"/>
    </location>
</feature>
<dbReference type="Pfam" id="PF13639">
    <property type="entry name" value="zf-RING_2"/>
    <property type="match status" value="1"/>
</dbReference>
<dbReference type="AlphaFoldDB" id="A0ABD3EGA8"/>
<evidence type="ECO:0000256" key="8">
    <source>
        <dbReference type="PROSITE-ProRule" id="PRU00175"/>
    </source>
</evidence>
<keyword evidence="12" id="KW-1185">Reference proteome</keyword>
<gene>
    <name evidence="11" type="ORF">CASFOL_003143</name>
</gene>
<evidence type="ECO:0000256" key="7">
    <source>
        <dbReference type="ARBA" id="ARBA00024209"/>
    </source>
</evidence>
<dbReference type="SMART" id="SM00184">
    <property type="entry name" value="RING"/>
    <property type="match status" value="1"/>
</dbReference>
<keyword evidence="9" id="KW-0472">Membrane</keyword>
<evidence type="ECO:0000256" key="1">
    <source>
        <dbReference type="ARBA" id="ARBA00000900"/>
    </source>
</evidence>
<keyword evidence="9" id="KW-0812">Transmembrane</keyword>
<dbReference type="CDD" id="cd16461">
    <property type="entry name" value="RING-H2_EL5-like"/>
    <property type="match status" value="1"/>
</dbReference>
<dbReference type="SUPFAM" id="SSF57850">
    <property type="entry name" value="RING/U-box"/>
    <property type="match status" value="1"/>
</dbReference>
<evidence type="ECO:0000256" key="3">
    <source>
        <dbReference type="ARBA" id="ARBA00022723"/>
    </source>
</evidence>
<keyword evidence="9" id="KW-1133">Transmembrane helix</keyword>
<evidence type="ECO:0000256" key="4">
    <source>
        <dbReference type="ARBA" id="ARBA00022771"/>
    </source>
</evidence>
<evidence type="ECO:0000256" key="2">
    <source>
        <dbReference type="ARBA" id="ARBA00012483"/>
    </source>
</evidence>
<comment type="similarity">
    <text evidence="7">Belongs to the RING-type zinc finger family. ATL subfamily.</text>
</comment>
<dbReference type="InterPro" id="IPR053238">
    <property type="entry name" value="RING-H2_zinc_finger"/>
</dbReference>
<keyword evidence="3" id="KW-0479">Metal-binding</keyword>
<dbReference type="PANTHER" id="PTHR14155">
    <property type="entry name" value="RING FINGER DOMAIN-CONTAINING"/>
    <property type="match status" value="1"/>
</dbReference>
<dbReference type="InterPro" id="IPR001841">
    <property type="entry name" value="Znf_RING"/>
</dbReference>
<evidence type="ECO:0000259" key="10">
    <source>
        <dbReference type="PROSITE" id="PS50089"/>
    </source>
</evidence>
<keyword evidence="5" id="KW-0833">Ubl conjugation pathway</keyword>
<organism evidence="11 12">
    <name type="scientific">Castilleja foliolosa</name>
    <dbReference type="NCBI Taxonomy" id="1961234"/>
    <lineage>
        <taxon>Eukaryota</taxon>
        <taxon>Viridiplantae</taxon>
        <taxon>Streptophyta</taxon>
        <taxon>Embryophyta</taxon>
        <taxon>Tracheophyta</taxon>
        <taxon>Spermatophyta</taxon>
        <taxon>Magnoliopsida</taxon>
        <taxon>eudicotyledons</taxon>
        <taxon>Gunneridae</taxon>
        <taxon>Pentapetalae</taxon>
        <taxon>asterids</taxon>
        <taxon>lamiids</taxon>
        <taxon>Lamiales</taxon>
        <taxon>Orobanchaceae</taxon>
        <taxon>Pedicularideae</taxon>
        <taxon>Castillejinae</taxon>
        <taxon>Castilleja</taxon>
    </lineage>
</organism>
<dbReference type="GO" id="GO:0008270">
    <property type="term" value="F:zinc ion binding"/>
    <property type="evidence" value="ECO:0007669"/>
    <property type="project" value="UniProtKB-KW"/>
</dbReference>
<reference evidence="12" key="1">
    <citation type="journal article" date="2024" name="IScience">
        <title>Strigolactones Initiate the Formation of Haustorium-like Structures in Castilleja.</title>
        <authorList>
            <person name="Buerger M."/>
            <person name="Peterson D."/>
            <person name="Chory J."/>
        </authorList>
    </citation>
    <scope>NUCLEOTIDE SEQUENCE [LARGE SCALE GENOMIC DNA]</scope>
</reference>
<dbReference type="PANTHER" id="PTHR14155:SF632">
    <property type="entry name" value="RING-H2 FINGER PROTEIN ATL17-RELATED"/>
    <property type="match status" value="1"/>
</dbReference>
<keyword evidence="4 8" id="KW-0863">Zinc-finger</keyword>
<proteinExistence type="inferred from homology"/>
<evidence type="ECO:0000313" key="11">
    <source>
        <dbReference type="EMBL" id="KAL3653462.1"/>
    </source>
</evidence>
<dbReference type="Proteomes" id="UP001632038">
    <property type="component" value="Unassembled WGS sequence"/>
</dbReference>
<dbReference type="Gene3D" id="3.30.40.10">
    <property type="entry name" value="Zinc/RING finger domain, C3HC4 (zinc finger)"/>
    <property type="match status" value="1"/>
</dbReference>
<accession>A0ABD3EGA8</accession>
<comment type="catalytic activity">
    <reaction evidence="1">
        <text>S-ubiquitinyl-[E2 ubiquitin-conjugating enzyme]-L-cysteine + [acceptor protein]-L-lysine = [E2 ubiquitin-conjugating enzyme]-L-cysteine + N(6)-ubiquitinyl-[acceptor protein]-L-lysine.</text>
        <dbReference type="EC" id="2.3.2.27"/>
    </reaction>
</comment>
<evidence type="ECO:0000256" key="9">
    <source>
        <dbReference type="SAM" id="Phobius"/>
    </source>
</evidence>
<dbReference type="PROSITE" id="PS50089">
    <property type="entry name" value="ZF_RING_2"/>
    <property type="match status" value="1"/>
</dbReference>
<dbReference type="GO" id="GO:0061630">
    <property type="term" value="F:ubiquitin protein ligase activity"/>
    <property type="evidence" value="ECO:0007669"/>
    <property type="project" value="UniProtKB-EC"/>
</dbReference>
<protein>
    <recommendedName>
        <fullName evidence="2">RING-type E3 ubiquitin transferase</fullName>
        <ecNumber evidence="2">2.3.2.27</ecNumber>
    </recommendedName>
</protein>
<dbReference type="InterPro" id="IPR013083">
    <property type="entry name" value="Znf_RING/FYVE/PHD"/>
</dbReference>
<sequence length="162" mass="18062">MSSYKPDSSTSQPFRWHYAELDDGDFQVRGRTLFFIAALFSAVILIVFLFLYARWVCRFGPYPHPPPPPLQIDSSAAARPPHAPRRGLDAATINSLPIVLHKSSVPGESECCICLGIFGDGEKVKVLPQCQHFFHSECVDKWLTTQSSCPLCRVSLRVDSPV</sequence>